<dbReference type="GO" id="GO:0005524">
    <property type="term" value="F:ATP binding"/>
    <property type="evidence" value="ECO:0007669"/>
    <property type="project" value="UniProtKB-KW"/>
</dbReference>
<dbReference type="InterPro" id="IPR052038">
    <property type="entry name" value="Type-VII_TA_antitoxin"/>
</dbReference>
<evidence type="ECO:0000256" key="4">
    <source>
        <dbReference type="ARBA" id="ARBA00022723"/>
    </source>
</evidence>
<protein>
    <submittedName>
        <fullName evidence="9">Nucleotidyltransferase domain-containing protein</fullName>
    </submittedName>
</protein>
<keyword evidence="4" id="KW-0479">Metal-binding</keyword>
<organism evidence="9 10">
    <name type="scientific">Rhizorhabdus wittichii</name>
    <dbReference type="NCBI Taxonomy" id="160791"/>
    <lineage>
        <taxon>Bacteria</taxon>
        <taxon>Pseudomonadati</taxon>
        <taxon>Pseudomonadota</taxon>
        <taxon>Alphaproteobacteria</taxon>
        <taxon>Sphingomonadales</taxon>
        <taxon>Sphingomonadaceae</taxon>
        <taxon>Rhizorhabdus</taxon>
    </lineage>
</organism>
<keyword evidence="6" id="KW-0067">ATP-binding</keyword>
<evidence type="ECO:0000256" key="3">
    <source>
        <dbReference type="ARBA" id="ARBA00022695"/>
    </source>
</evidence>
<dbReference type="GO" id="GO:0046872">
    <property type="term" value="F:metal ion binding"/>
    <property type="evidence" value="ECO:0007669"/>
    <property type="project" value="UniProtKB-KW"/>
</dbReference>
<comment type="cofactor">
    <cofactor evidence="1">
        <name>Mg(2+)</name>
        <dbReference type="ChEBI" id="CHEBI:18420"/>
    </cofactor>
</comment>
<keyword evidence="3" id="KW-0548">Nucleotidyltransferase</keyword>
<dbReference type="PANTHER" id="PTHR33571:SF12">
    <property type="entry name" value="BSL3053 PROTEIN"/>
    <property type="match status" value="1"/>
</dbReference>
<name>A0A975D4Y2_9SPHN</name>
<dbReference type="GO" id="GO:0016779">
    <property type="term" value="F:nucleotidyltransferase activity"/>
    <property type="evidence" value="ECO:0007669"/>
    <property type="project" value="UniProtKB-KW"/>
</dbReference>
<evidence type="ECO:0000259" key="8">
    <source>
        <dbReference type="Pfam" id="PF18765"/>
    </source>
</evidence>
<evidence type="ECO:0000313" key="10">
    <source>
        <dbReference type="Proteomes" id="UP000664914"/>
    </source>
</evidence>
<keyword evidence="7" id="KW-0460">Magnesium</keyword>
<keyword evidence="2" id="KW-0808">Transferase</keyword>
<dbReference type="SUPFAM" id="SSF81301">
    <property type="entry name" value="Nucleotidyltransferase"/>
    <property type="match status" value="1"/>
</dbReference>
<reference evidence="9" key="1">
    <citation type="submission" date="2020-07" db="EMBL/GenBank/DDBJ databases">
        <authorList>
            <person name="Camacho E."/>
        </authorList>
    </citation>
    <scope>NUCLEOTIDE SEQUENCE</scope>
    <source>
        <strain evidence="9">MPO218</strain>
    </source>
</reference>
<dbReference type="InterPro" id="IPR043519">
    <property type="entry name" value="NT_sf"/>
</dbReference>
<evidence type="ECO:0000256" key="5">
    <source>
        <dbReference type="ARBA" id="ARBA00022741"/>
    </source>
</evidence>
<proteinExistence type="predicted"/>
<dbReference type="EMBL" id="CP059319">
    <property type="protein sequence ID" value="QTH21775.1"/>
    <property type="molecule type" value="Genomic_DNA"/>
</dbReference>
<dbReference type="Pfam" id="PF18765">
    <property type="entry name" value="Polbeta"/>
    <property type="match status" value="1"/>
</dbReference>
<evidence type="ECO:0000256" key="1">
    <source>
        <dbReference type="ARBA" id="ARBA00001946"/>
    </source>
</evidence>
<dbReference type="Proteomes" id="UP000664914">
    <property type="component" value="Chromosome"/>
</dbReference>
<dbReference type="AlphaFoldDB" id="A0A975D4Y2"/>
<gene>
    <name evidence="9" type="ORF">HRJ34_26360</name>
</gene>
<evidence type="ECO:0000256" key="2">
    <source>
        <dbReference type="ARBA" id="ARBA00022679"/>
    </source>
</evidence>
<dbReference type="PANTHER" id="PTHR33571">
    <property type="entry name" value="SSL8005 PROTEIN"/>
    <property type="match status" value="1"/>
</dbReference>
<feature type="domain" description="Polymerase beta nucleotidyltransferase" evidence="8">
    <location>
        <begin position="18"/>
        <end position="91"/>
    </location>
</feature>
<dbReference type="Gene3D" id="3.30.460.10">
    <property type="entry name" value="Beta Polymerase, domain 2"/>
    <property type="match status" value="1"/>
</dbReference>
<evidence type="ECO:0000256" key="6">
    <source>
        <dbReference type="ARBA" id="ARBA00022840"/>
    </source>
</evidence>
<keyword evidence="5" id="KW-0547">Nucleotide-binding</keyword>
<accession>A0A975D4Y2</accession>
<evidence type="ECO:0000256" key="7">
    <source>
        <dbReference type="ARBA" id="ARBA00022842"/>
    </source>
</evidence>
<evidence type="ECO:0000313" key="9">
    <source>
        <dbReference type="EMBL" id="QTH21775.1"/>
    </source>
</evidence>
<reference evidence="9" key="2">
    <citation type="submission" date="2021-04" db="EMBL/GenBank/DDBJ databases">
        <title>Isolation and genomic analysis of the ibuprofen-degrading bacterium Sphingomonas strain MPO218.</title>
        <authorList>
            <person name="Aulestia M."/>
            <person name="Flores A."/>
            <person name="Mangas E.L."/>
            <person name="Perez-Pulido A.J."/>
            <person name="Santero E."/>
            <person name="Camacho E.M."/>
        </authorList>
    </citation>
    <scope>NUCLEOTIDE SEQUENCE</scope>
    <source>
        <strain evidence="9">MPO218</strain>
    </source>
</reference>
<sequence length="98" mass="11164">MKRDVALARLRPLEQRLRQQGVSALYLFGSTARDQAGDASDVDLIFDYDPDSRFDLFDQAGVYLDIKDALGRDVDLVSRKAMRPSFRERVAPELVQVF</sequence>
<dbReference type="CDD" id="cd05403">
    <property type="entry name" value="NT_KNTase_like"/>
    <property type="match status" value="1"/>
</dbReference>
<dbReference type="InterPro" id="IPR041633">
    <property type="entry name" value="Polbeta"/>
</dbReference>